<dbReference type="PROSITE" id="PS00139">
    <property type="entry name" value="THIOL_PROTEASE_CYS"/>
    <property type="match status" value="1"/>
</dbReference>
<dbReference type="InterPro" id="IPR039417">
    <property type="entry name" value="Peptidase_C1A_papain-like"/>
</dbReference>
<comment type="similarity">
    <text evidence="1">Belongs to the peptidase C1 family.</text>
</comment>
<dbReference type="SMART" id="SM00645">
    <property type="entry name" value="Pept_C1"/>
    <property type="match status" value="1"/>
</dbReference>
<dbReference type="GO" id="GO:0006508">
    <property type="term" value="P:proteolysis"/>
    <property type="evidence" value="ECO:0007669"/>
    <property type="project" value="UniProtKB-KW"/>
</dbReference>
<keyword evidence="3 7" id="KW-0732">Signal</keyword>
<keyword evidence="5" id="KW-0788">Thiol protease</keyword>
<proteinExistence type="inferred from homology"/>
<keyword evidence="11" id="KW-1185">Reference proteome</keyword>
<dbReference type="InterPro" id="IPR000668">
    <property type="entry name" value="Peptidase_C1A_C"/>
</dbReference>
<name>A0A5J9TYP1_9POAL</name>
<sequence>MAASSTIVALLLTTCCLLVTSSWATSRQEDLLMMDRFHRWMEKHNRSYPTAEEKRHRFEVYRQNVEHIEATNREGKLSYTLGENQFTDLTSEEFLATYASRFELPDVADDDEDGGDDMVITTRAGDVTEGGNAAGRVNVSEVPESWDWRQLGAVTPVKNQGTCGSCYAFAVVAAVESLHQINTGELVSLSEQQLVDCTGYGCTIGRSDGSYKWIGKNGGITTGADYPYTGQQGACDATKLTHHAATIRNWRPIVRKDEVKLMEAVKRQPVTVNIEASAAFQSYESGVFSGPCGYKPNHIVAIVGYGTDDATGKKYWIVKNSYGQSWGMGGYILMEREFPDDPRGLCSLAMYAQYPTL</sequence>
<reference evidence="10 11" key="1">
    <citation type="journal article" date="2019" name="Sci. Rep.">
        <title>A high-quality genome of Eragrostis curvula grass provides insights into Poaceae evolution and supports new strategies to enhance forage quality.</title>
        <authorList>
            <person name="Carballo J."/>
            <person name="Santos B.A.C.M."/>
            <person name="Zappacosta D."/>
            <person name="Garbus I."/>
            <person name="Selva J.P."/>
            <person name="Gallo C.A."/>
            <person name="Diaz A."/>
            <person name="Albertini E."/>
            <person name="Caccamo M."/>
            <person name="Echenique V."/>
        </authorList>
    </citation>
    <scope>NUCLEOTIDE SEQUENCE [LARGE SCALE GENOMIC DNA]</scope>
    <source>
        <strain evidence="11">cv. Victoria</strain>
        <tissue evidence="10">Leaf</tissue>
    </source>
</reference>
<evidence type="ECO:0008006" key="12">
    <source>
        <dbReference type="Google" id="ProtNLM"/>
    </source>
</evidence>
<dbReference type="Proteomes" id="UP000324897">
    <property type="component" value="Unassembled WGS sequence"/>
</dbReference>
<organism evidence="10 11">
    <name type="scientific">Eragrostis curvula</name>
    <name type="common">weeping love grass</name>
    <dbReference type="NCBI Taxonomy" id="38414"/>
    <lineage>
        <taxon>Eukaryota</taxon>
        <taxon>Viridiplantae</taxon>
        <taxon>Streptophyta</taxon>
        <taxon>Embryophyta</taxon>
        <taxon>Tracheophyta</taxon>
        <taxon>Spermatophyta</taxon>
        <taxon>Magnoliopsida</taxon>
        <taxon>Liliopsida</taxon>
        <taxon>Poales</taxon>
        <taxon>Poaceae</taxon>
        <taxon>PACMAD clade</taxon>
        <taxon>Chloridoideae</taxon>
        <taxon>Eragrostideae</taxon>
        <taxon>Eragrostidinae</taxon>
        <taxon>Eragrostis</taxon>
    </lineage>
</organism>
<dbReference type="EMBL" id="RWGY01000031">
    <property type="protein sequence ID" value="TVU16456.1"/>
    <property type="molecule type" value="Genomic_DNA"/>
</dbReference>
<comment type="caution">
    <text evidence="10">The sequence shown here is derived from an EMBL/GenBank/DDBJ whole genome shotgun (WGS) entry which is preliminary data.</text>
</comment>
<evidence type="ECO:0000259" key="9">
    <source>
        <dbReference type="SMART" id="SM00848"/>
    </source>
</evidence>
<evidence type="ECO:0000256" key="3">
    <source>
        <dbReference type="ARBA" id="ARBA00022729"/>
    </source>
</evidence>
<dbReference type="OrthoDB" id="640249at2759"/>
<keyword evidence="2" id="KW-0645">Protease</keyword>
<dbReference type="InterPro" id="IPR013128">
    <property type="entry name" value="Peptidase_C1A"/>
</dbReference>
<dbReference type="InterPro" id="IPR000169">
    <property type="entry name" value="Pept_cys_AS"/>
</dbReference>
<feature type="domain" description="Peptidase C1A papain C-terminal" evidence="8">
    <location>
        <begin position="142"/>
        <end position="356"/>
    </location>
</feature>
<evidence type="ECO:0000313" key="11">
    <source>
        <dbReference type="Proteomes" id="UP000324897"/>
    </source>
</evidence>
<dbReference type="GO" id="GO:0008234">
    <property type="term" value="F:cysteine-type peptidase activity"/>
    <property type="evidence" value="ECO:0007669"/>
    <property type="project" value="UniProtKB-KW"/>
</dbReference>
<dbReference type="AlphaFoldDB" id="A0A5J9TYP1"/>
<gene>
    <name evidence="10" type="ORF">EJB05_40022</name>
</gene>
<dbReference type="SMART" id="SM00848">
    <property type="entry name" value="Inhibitor_I29"/>
    <property type="match status" value="1"/>
</dbReference>
<dbReference type="InterPro" id="IPR013201">
    <property type="entry name" value="Prot_inhib_I29"/>
</dbReference>
<keyword evidence="4" id="KW-0378">Hydrolase</keyword>
<dbReference type="Pfam" id="PF08246">
    <property type="entry name" value="Inhibitor_I29"/>
    <property type="match status" value="1"/>
</dbReference>
<evidence type="ECO:0000256" key="1">
    <source>
        <dbReference type="ARBA" id="ARBA00008455"/>
    </source>
</evidence>
<evidence type="ECO:0000256" key="7">
    <source>
        <dbReference type="SAM" id="SignalP"/>
    </source>
</evidence>
<feature type="domain" description="Cathepsin propeptide inhibitor" evidence="9">
    <location>
        <begin position="37"/>
        <end position="94"/>
    </location>
</feature>
<keyword evidence="6" id="KW-1015">Disulfide bond</keyword>
<dbReference type="PANTHER" id="PTHR12411">
    <property type="entry name" value="CYSTEINE PROTEASE FAMILY C1-RELATED"/>
    <property type="match status" value="1"/>
</dbReference>
<evidence type="ECO:0000256" key="6">
    <source>
        <dbReference type="ARBA" id="ARBA00023157"/>
    </source>
</evidence>
<dbReference type="CDD" id="cd02248">
    <property type="entry name" value="Peptidase_C1A"/>
    <property type="match status" value="1"/>
</dbReference>
<feature type="chain" id="PRO_5023878962" description="Cathepsin propeptide inhibitor domain-containing protein" evidence="7">
    <location>
        <begin position="25"/>
        <end position="357"/>
    </location>
</feature>
<dbReference type="PRINTS" id="PR00705">
    <property type="entry name" value="PAPAIN"/>
</dbReference>
<dbReference type="Gramene" id="TVU16456">
    <property type="protein sequence ID" value="TVU16456"/>
    <property type="gene ID" value="EJB05_40022"/>
</dbReference>
<evidence type="ECO:0000313" key="10">
    <source>
        <dbReference type="EMBL" id="TVU16456.1"/>
    </source>
</evidence>
<accession>A0A5J9TYP1</accession>
<protein>
    <recommendedName>
        <fullName evidence="12">Cathepsin propeptide inhibitor domain-containing protein</fullName>
    </recommendedName>
</protein>
<dbReference type="Gene3D" id="3.90.70.10">
    <property type="entry name" value="Cysteine proteinases"/>
    <property type="match status" value="1"/>
</dbReference>
<dbReference type="InterPro" id="IPR038765">
    <property type="entry name" value="Papain-like_cys_pep_sf"/>
</dbReference>
<dbReference type="FunFam" id="3.90.70.10:FF:000067">
    <property type="entry name" value="Senescence-specific cysteine protease"/>
    <property type="match status" value="1"/>
</dbReference>
<dbReference type="Pfam" id="PF00112">
    <property type="entry name" value="Peptidase_C1"/>
    <property type="match status" value="1"/>
</dbReference>
<feature type="signal peptide" evidence="7">
    <location>
        <begin position="1"/>
        <end position="24"/>
    </location>
</feature>
<evidence type="ECO:0000256" key="4">
    <source>
        <dbReference type="ARBA" id="ARBA00022801"/>
    </source>
</evidence>
<evidence type="ECO:0000259" key="8">
    <source>
        <dbReference type="SMART" id="SM00645"/>
    </source>
</evidence>
<evidence type="ECO:0000256" key="5">
    <source>
        <dbReference type="ARBA" id="ARBA00022807"/>
    </source>
</evidence>
<evidence type="ECO:0000256" key="2">
    <source>
        <dbReference type="ARBA" id="ARBA00022670"/>
    </source>
</evidence>
<dbReference type="SUPFAM" id="SSF54001">
    <property type="entry name" value="Cysteine proteinases"/>
    <property type="match status" value="1"/>
</dbReference>